<dbReference type="InterPro" id="IPR007863">
    <property type="entry name" value="Peptidase_M16_C"/>
</dbReference>
<dbReference type="FunFam" id="3.30.830.10:FF:000009">
    <property type="entry name" value="Presequence protease, mitochondrial"/>
    <property type="match status" value="1"/>
</dbReference>
<dbReference type="Pfam" id="PF05193">
    <property type="entry name" value="Peptidase_M16_C"/>
    <property type="match status" value="1"/>
</dbReference>
<sequence length="973" mass="109310">MSVTYGFELVREETLAEINSTARLYRHVKTGAQLLSLINDDENKVFGIAFATPPQDSTGLPHILEHSVLCGSRKYPVKEPFIELAKGSLNTFLNAMTYPDRTIYPVASQNVKDLYNLIDVYLDAVFYPRITPWTLMQEGWHYELEEPNQPLQFKGVVFNEMKGAYSSPDNVLARTIQHTLFPDTVYRFDSGGDPAVIPDLTYAQFKKFHETYYHPSNARIVFYGNDDPEERLRYLDAWLSAFDRIEVKPEIGLQPRWQAPRRIVERYDAGDEPQTKRGMVSINWLLTDERDPEMTLALNILSHMLVGTPASPLRKALIDSGLGENLTSSGYDDELRQSTFSVGLKGMNPADADKLEQLVLDTLSKLARDGFAPDQVEASVNTVEFRLRESNFGSFPRGIVFMTTALRTWLYGGDPFALLAFERPLQSIKARLGRGEPVFTDLIQKYFLDNPHRTTVILIPDATIRQELAAKERARLDAARAQMSDADLQRILADTQTLKAMQLTPDPPEALAAIPSLKLSDLDRKNKVIPIEIFKEADGTTILYHDLFTNGIVYLDLGFDLRALPPEDVPYAALIGRVLLQMGTDKEDFVKLLQRIGRKTGGISSSTLNTISREGRQPVGRFFLRAKSTVAQFDDLLDILRDVLLNARLDNRERFKQIVLENKASIEGGLVPSGHAFVNVRLRSVFSQTDWAAEQIGGVSQLFFLRRLAEQVERDWDGVLARLTRVRDRLITRQGMVANVTLDAANWSQLQPKLSAFIDQLPTSHSPLFDWPDGGEAGNEGLTIPAQVNYVGKGADLYALGHRLSGTWLPVQNYLRTGYLWERVRMQGGAYGGFCTFDTRSGAWTFLSYRDPNLLGTIRNYDGAAAFLRQHPPSEAEVTRTIIGVIGDIDDYMLPDAKGFTSMVRYLASDSEEARQRIRDEVLGTTPQDFVRFADILDDVSARGRVVVMGASQNIESANAEMGNAWLRVSRVL</sequence>
<dbReference type="GO" id="GO:0016485">
    <property type="term" value="P:protein processing"/>
    <property type="evidence" value="ECO:0007669"/>
    <property type="project" value="TreeGrafter"/>
</dbReference>
<dbReference type="InterPro" id="IPR011765">
    <property type="entry name" value="Pept_M16_N"/>
</dbReference>
<evidence type="ECO:0000256" key="5">
    <source>
        <dbReference type="ARBA" id="ARBA00022833"/>
    </source>
</evidence>
<dbReference type="SMART" id="SM01264">
    <property type="entry name" value="M16C_associated"/>
    <property type="match status" value="1"/>
</dbReference>
<dbReference type="EMBL" id="PGTN01000011">
    <property type="protein sequence ID" value="PJF48554.1"/>
    <property type="molecule type" value="Genomic_DNA"/>
</dbReference>
<dbReference type="GO" id="GO:0046872">
    <property type="term" value="F:metal ion binding"/>
    <property type="evidence" value="ECO:0007669"/>
    <property type="project" value="UniProtKB-KW"/>
</dbReference>
<feature type="domain" description="Peptidase M16C associated" evidence="7">
    <location>
        <begin position="458"/>
        <end position="708"/>
    </location>
</feature>
<reference evidence="8 9" key="1">
    <citation type="submission" date="2017-11" db="EMBL/GenBank/DDBJ databases">
        <title>Evolution of Phototrophy in the Chloroflexi Phylum Driven by Horizontal Gene Transfer.</title>
        <authorList>
            <person name="Ward L.M."/>
            <person name="Hemp J."/>
            <person name="Shih P.M."/>
            <person name="Mcglynn S.E."/>
            <person name="Fischer W."/>
        </authorList>
    </citation>
    <scope>NUCLEOTIDE SEQUENCE [LARGE SCALE GENOMIC DNA]</scope>
    <source>
        <strain evidence="8">JP3_7</strain>
    </source>
</reference>
<dbReference type="Pfam" id="PF00675">
    <property type="entry name" value="Peptidase_M16"/>
    <property type="match status" value="1"/>
</dbReference>
<evidence type="ECO:0000256" key="4">
    <source>
        <dbReference type="ARBA" id="ARBA00022801"/>
    </source>
</evidence>
<dbReference type="Proteomes" id="UP000230790">
    <property type="component" value="Unassembled WGS sequence"/>
</dbReference>
<evidence type="ECO:0000256" key="6">
    <source>
        <dbReference type="ARBA" id="ARBA00023049"/>
    </source>
</evidence>
<gene>
    <name evidence="8" type="ORF">CUN48_02805</name>
</gene>
<keyword evidence="3" id="KW-0479">Metal-binding</keyword>
<dbReference type="InterPro" id="IPR055130">
    <property type="entry name" value="PreP_C"/>
</dbReference>
<dbReference type="SUPFAM" id="SSF63411">
    <property type="entry name" value="LuxS/MPP-like metallohydrolase"/>
    <property type="match status" value="4"/>
</dbReference>
<accession>A0A2M8QFI7</accession>
<dbReference type="PANTHER" id="PTHR43016:SF13">
    <property type="entry name" value="PRESEQUENCE PROTEASE, MITOCHONDRIAL"/>
    <property type="match status" value="1"/>
</dbReference>
<evidence type="ECO:0000313" key="8">
    <source>
        <dbReference type="EMBL" id="PJF48554.1"/>
    </source>
</evidence>
<evidence type="ECO:0000256" key="2">
    <source>
        <dbReference type="ARBA" id="ARBA00022670"/>
    </source>
</evidence>
<dbReference type="FunFam" id="3.30.830.10:FF:000034">
    <property type="entry name" value="presequence protease 1, chloroplastic/mitochondrial"/>
    <property type="match status" value="1"/>
</dbReference>
<evidence type="ECO:0000313" key="9">
    <source>
        <dbReference type="Proteomes" id="UP000230790"/>
    </source>
</evidence>
<protein>
    <submittedName>
        <fullName evidence="8">Peptidase M16</fullName>
    </submittedName>
</protein>
<dbReference type="AlphaFoldDB" id="A0A2M8QFI7"/>
<comment type="caution">
    <text evidence="8">The sequence shown here is derived from an EMBL/GenBank/DDBJ whole genome shotgun (WGS) entry which is preliminary data.</text>
</comment>
<organism evidence="8 9">
    <name type="scientific">Candidatus Thermofonsia Clade 3 bacterium</name>
    <dbReference type="NCBI Taxonomy" id="2364212"/>
    <lineage>
        <taxon>Bacteria</taxon>
        <taxon>Bacillati</taxon>
        <taxon>Chloroflexota</taxon>
        <taxon>Candidatus Thermofontia</taxon>
        <taxon>Candidatus Thermofonsia Clade 3</taxon>
    </lineage>
</organism>
<keyword evidence="5" id="KW-0862">Zinc</keyword>
<evidence type="ECO:0000256" key="1">
    <source>
        <dbReference type="ARBA" id="ARBA00001947"/>
    </source>
</evidence>
<evidence type="ECO:0000256" key="3">
    <source>
        <dbReference type="ARBA" id="ARBA00022723"/>
    </source>
</evidence>
<dbReference type="InterPro" id="IPR013578">
    <property type="entry name" value="Peptidase_M16C_assoc"/>
</dbReference>
<evidence type="ECO:0000259" key="7">
    <source>
        <dbReference type="SMART" id="SM01264"/>
    </source>
</evidence>
<comment type="cofactor">
    <cofactor evidence="1">
        <name>Zn(2+)</name>
        <dbReference type="ChEBI" id="CHEBI:29105"/>
    </cofactor>
</comment>
<dbReference type="Pfam" id="PF08367">
    <property type="entry name" value="M16C_assoc"/>
    <property type="match status" value="1"/>
</dbReference>
<dbReference type="Gene3D" id="3.30.830.10">
    <property type="entry name" value="Metalloenzyme, LuxS/M16 peptidase-like"/>
    <property type="match status" value="4"/>
</dbReference>
<keyword evidence="6" id="KW-0482">Metalloprotease</keyword>
<proteinExistence type="predicted"/>
<dbReference type="PANTHER" id="PTHR43016">
    <property type="entry name" value="PRESEQUENCE PROTEASE"/>
    <property type="match status" value="1"/>
</dbReference>
<keyword evidence="4" id="KW-0378">Hydrolase</keyword>
<dbReference type="Pfam" id="PF22516">
    <property type="entry name" value="PreP_C"/>
    <property type="match status" value="1"/>
</dbReference>
<dbReference type="InterPro" id="IPR011249">
    <property type="entry name" value="Metalloenz_LuxS/M16"/>
</dbReference>
<dbReference type="GO" id="GO:0004222">
    <property type="term" value="F:metalloendopeptidase activity"/>
    <property type="evidence" value="ECO:0007669"/>
    <property type="project" value="TreeGrafter"/>
</dbReference>
<keyword evidence="2" id="KW-0645">Protease</keyword>
<name>A0A2M8QFI7_9CHLR</name>